<sequence>MSDTLASPNAGSLDHPLELPPDCYAAHLDELPKPGSRILGAQAALAAALVYNATDPDVQKELENLREDISQLAAQNENLSAYSQLIYDIAYRSRQRISELTKQILAAERHIELLSLVLPAADAASTGEVIDVSQANRVVRSIELQGPVSALERGLTERTFYKAQAEELRSYTAQCNELRSERDRLVIELRNQVCQINDEISYLTCDKDVLQRQLDDQRVQLATLKTGRALLCEEIRSLRDELDTQRAQLEAVVKERDSLKSEREAQGASENETQDRKTQMIREITAERNRLYCYLVAAHELTDNLKERLRATNGPGGLRDSDPQGAVSMEIARPV</sequence>
<dbReference type="InParanoid" id="J0LKX2"/>
<organism evidence="3 4">
    <name type="scientific">Auricularia subglabra (strain TFB-10046 / SS5)</name>
    <name type="common">White-rot fungus</name>
    <name type="synonym">Auricularia delicata (strain TFB10046)</name>
    <dbReference type="NCBI Taxonomy" id="717982"/>
    <lineage>
        <taxon>Eukaryota</taxon>
        <taxon>Fungi</taxon>
        <taxon>Dikarya</taxon>
        <taxon>Basidiomycota</taxon>
        <taxon>Agaricomycotina</taxon>
        <taxon>Agaricomycetes</taxon>
        <taxon>Auriculariales</taxon>
        <taxon>Auriculariaceae</taxon>
        <taxon>Auricularia</taxon>
    </lineage>
</organism>
<evidence type="ECO:0000256" key="1">
    <source>
        <dbReference type="SAM" id="Coils"/>
    </source>
</evidence>
<evidence type="ECO:0000313" key="4">
    <source>
        <dbReference type="Proteomes" id="UP000006514"/>
    </source>
</evidence>
<protein>
    <submittedName>
        <fullName evidence="3">Uncharacterized protein</fullName>
    </submittedName>
</protein>
<evidence type="ECO:0000256" key="2">
    <source>
        <dbReference type="SAM" id="MobiDB-lite"/>
    </source>
</evidence>
<evidence type="ECO:0000313" key="3">
    <source>
        <dbReference type="EMBL" id="EJD44633.1"/>
    </source>
</evidence>
<feature type="region of interest" description="Disordered" evidence="2">
    <location>
        <begin position="311"/>
        <end position="335"/>
    </location>
</feature>
<dbReference type="OrthoDB" id="10255522at2759"/>
<dbReference type="KEGG" id="adl:AURDEDRAFT_166420"/>
<dbReference type="Proteomes" id="UP000006514">
    <property type="component" value="Unassembled WGS sequence"/>
</dbReference>
<reference evidence="4" key="1">
    <citation type="journal article" date="2012" name="Science">
        <title>The Paleozoic origin of enzymatic lignin decomposition reconstructed from 31 fungal genomes.</title>
        <authorList>
            <person name="Floudas D."/>
            <person name="Binder M."/>
            <person name="Riley R."/>
            <person name="Barry K."/>
            <person name="Blanchette R.A."/>
            <person name="Henrissat B."/>
            <person name="Martinez A.T."/>
            <person name="Otillar R."/>
            <person name="Spatafora J.W."/>
            <person name="Yadav J.S."/>
            <person name="Aerts A."/>
            <person name="Benoit I."/>
            <person name="Boyd A."/>
            <person name="Carlson A."/>
            <person name="Copeland A."/>
            <person name="Coutinho P.M."/>
            <person name="de Vries R.P."/>
            <person name="Ferreira P."/>
            <person name="Findley K."/>
            <person name="Foster B."/>
            <person name="Gaskell J."/>
            <person name="Glotzer D."/>
            <person name="Gorecki P."/>
            <person name="Heitman J."/>
            <person name="Hesse C."/>
            <person name="Hori C."/>
            <person name="Igarashi K."/>
            <person name="Jurgens J.A."/>
            <person name="Kallen N."/>
            <person name="Kersten P."/>
            <person name="Kohler A."/>
            <person name="Kuees U."/>
            <person name="Kumar T.K.A."/>
            <person name="Kuo A."/>
            <person name="LaButti K."/>
            <person name="Larrondo L.F."/>
            <person name="Lindquist E."/>
            <person name="Ling A."/>
            <person name="Lombard V."/>
            <person name="Lucas S."/>
            <person name="Lundell T."/>
            <person name="Martin R."/>
            <person name="McLaughlin D.J."/>
            <person name="Morgenstern I."/>
            <person name="Morin E."/>
            <person name="Murat C."/>
            <person name="Nagy L.G."/>
            <person name="Nolan M."/>
            <person name="Ohm R.A."/>
            <person name="Patyshakuliyeva A."/>
            <person name="Rokas A."/>
            <person name="Ruiz-Duenas F.J."/>
            <person name="Sabat G."/>
            <person name="Salamov A."/>
            <person name="Samejima M."/>
            <person name="Schmutz J."/>
            <person name="Slot J.C."/>
            <person name="St John F."/>
            <person name="Stenlid J."/>
            <person name="Sun H."/>
            <person name="Sun S."/>
            <person name="Syed K."/>
            <person name="Tsang A."/>
            <person name="Wiebenga A."/>
            <person name="Young D."/>
            <person name="Pisabarro A."/>
            <person name="Eastwood D.C."/>
            <person name="Martin F."/>
            <person name="Cullen D."/>
            <person name="Grigoriev I.V."/>
            <person name="Hibbett D.S."/>
        </authorList>
    </citation>
    <scope>NUCLEOTIDE SEQUENCE [LARGE SCALE GENOMIC DNA]</scope>
    <source>
        <strain evidence="4">TFB10046</strain>
    </source>
</reference>
<dbReference type="EMBL" id="JH687770">
    <property type="protein sequence ID" value="EJD44633.1"/>
    <property type="molecule type" value="Genomic_DNA"/>
</dbReference>
<dbReference type="AlphaFoldDB" id="J0LKX2"/>
<feature type="region of interest" description="Disordered" evidence="2">
    <location>
        <begin position="257"/>
        <end position="278"/>
    </location>
</feature>
<proteinExistence type="predicted"/>
<keyword evidence="1" id="KW-0175">Coiled coil</keyword>
<accession>J0LKX2</accession>
<keyword evidence="4" id="KW-1185">Reference proteome</keyword>
<feature type="coiled-coil region" evidence="1">
    <location>
        <begin position="161"/>
        <end position="188"/>
    </location>
</feature>
<name>J0LKX2_AURST</name>
<gene>
    <name evidence="3" type="ORF">AURDEDRAFT_166420</name>
</gene>